<evidence type="ECO:0000313" key="2">
    <source>
        <dbReference type="EMBL" id="CAI5757292.1"/>
    </source>
</evidence>
<feature type="region of interest" description="Disordered" evidence="1">
    <location>
        <begin position="244"/>
        <end position="340"/>
    </location>
</feature>
<protein>
    <submittedName>
        <fullName evidence="2">Uncharacterized protein</fullName>
    </submittedName>
</protein>
<dbReference type="OrthoDB" id="4026192at2759"/>
<feature type="compositionally biased region" description="Low complexity" evidence="1">
    <location>
        <begin position="244"/>
        <end position="255"/>
    </location>
</feature>
<evidence type="ECO:0000313" key="3">
    <source>
        <dbReference type="Proteomes" id="UP001152885"/>
    </source>
</evidence>
<keyword evidence="3" id="KW-1185">Reference proteome</keyword>
<feature type="compositionally biased region" description="Low complexity" evidence="1">
    <location>
        <begin position="299"/>
        <end position="320"/>
    </location>
</feature>
<name>A0A9W4TVV4_9ASCO</name>
<organism evidence="2 3">
    <name type="scientific">Candida verbasci</name>
    <dbReference type="NCBI Taxonomy" id="1227364"/>
    <lineage>
        <taxon>Eukaryota</taxon>
        <taxon>Fungi</taxon>
        <taxon>Dikarya</taxon>
        <taxon>Ascomycota</taxon>
        <taxon>Saccharomycotina</taxon>
        <taxon>Pichiomycetes</taxon>
        <taxon>Debaryomycetaceae</taxon>
        <taxon>Candida/Lodderomyces clade</taxon>
        <taxon>Candida</taxon>
    </lineage>
</organism>
<dbReference type="Proteomes" id="UP001152885">
    <property type="component" value="Unassembled WGS sequence"/>
</dbReference>
<dbReference type="EMBL" id="CANTUO010000001">
    <property type="protein sequence ID" value="CAI5757292.1"/>
    <property type="molecule type" value="Genomic_DNA"/>
</dbReference>
<accession>A0A9W4TVV4</accession>
<feature type="compositionally biased region" description="Low complexity" evidence="1">
    <location>
        <begin position="191"/>
        <end position="215"/>
    </location>
</feature>
<comment type="caution">
    <text evidence="2">The sequence shown here is derived from an EMBL/GenBank/DDBJ whole genome shotgun (WGS) entry which is preliminary data.</text>
</comment>
<proteinExistence type="predicted"/>
<dbReference type="AlphaFoldDB" id="A0A9W4TVV4"/>
<sequence>MSDYGGLGIVLEEVNNHQVLNNSPDSDNKSILSKRSIQYKVNNNSCTTNTISRQPSDSNISVVSEKPILESPEKHQPEEYIEYLSNSNSEILLPPLPDAIEDLNTNISNYIASDGDNQSTTTSTSNHDNISSSASFTSDEFQIYNNKSSSFSNYQLDSPNLLNENNNNKLTYFPSVSTQVFNDSNISLGLNTTTPTPMTSTTNSASNNSTNPNTSFEKTSPLKKLKSLKRGIRKLSLSSISNNIANSSASSSSNSTPTTPKFSTLSNTSTQNTSLNIRPSLSPIQAEEVKTNHQYHQHSSSSSTSTVSSLTSSLRNTNTNKRNRTLSQGTTTNFSPVTPPPLLTSPIITISENLSTTKKTMSSIEANYFDSLQNSNKNSIEELNDIDELINYSSFLRNQKLQLIDIFNKTREKLEKSGWCSQTDFVNLGLQQDSSSCQIDTILLKIENKLNKDFNYSILNNEVKKEEIQVQTQTHGFISPSLRTLESKCNSFTNF</sequence>
<reference evidence="2" key="1">
    <citation type="submission" date="2022-12" db="EMBL/GenBank/DDBJ databases">
        <authorList>
            <person name="Brejova B."/>
        </authorList>
    </citation>
    <scope>NUCLEOTIDE SEQUENCE</scope>
</reference>
<gene>
    <name evidence="2" type="ORF">CANVERA_P1809</name>
</gene>
<evidence type="ECO:0000256" key="1">
    <source>
        <dbReference type="SAM" id="MobiDB-lite"/>
    </source>
</evidence>
<feature type="region of interest" description="Disordered" evidence="1">
    <location>
        <begin position="188"/>
        <end position="222"/>
    </location>
</feature>
<feature type="compositionally biased region" description="Low complexity" evidence="1">
    <location>
        <begin position="263"/>
        <end position="276"/>
    </location>
</feature>